<evidence type="ECO:0000256" key="2">
    <source>
        <dbReference type="ARBA" id="ARBA00022730"/>
    </source>
</evidence>
<evidence type="ECO:0000259" key="9">
    <source>
        <dbReference type="Pfam" id="PF03946"/>
    </source>
</evidence>
<dbReference type="Pfam" id="PF03946">
    <property type="entry name" value="Ribosomal_L11_N"/>
    <property type="match status" value="1"/>
</dbReference>
<evidence type="ECO:0000256" key="5">
    <source>
        <dbReference type="ARBA" id="ARBA00023274"/>
    </source>
</evidence>
<dbReference type="Gene3D" id="3.30.1550.10">
    <property type="entry name" value="Ribosomal protein L11/L12, N-terminal domain"/>
    <property type="match status" value="1"/>
</dbReference>
<keyword evidence="3 6" id="KW-0694">RNA-binding</keyword>
<dbReference type="AlphaFoldDB" id="A0A5E4LKP5"/>
<dbReference type="CDD" id="cd00349">
    <property type="entry name" value="Ribosomal_L11"/>
    <property type="match status" value="1"/>
</dbReference>
<evidence type="ECO:0000256" key="3">
    <source>
        <dbReference type="ARBA" id="ARBA00022884"/>
    </source>
</evidence>
<protein>
    <recommendedName>
        <fullName evidence="6">Large ribosomal subunit protein uL11</fullName>
    </recommendedName>
</protein>
<comment type="caution">
    <text evidence="10">The sequence shown here is derived from an EMBL/GenBank/DDBJ whole genome shotgun (WGS) entry which is preliminary data.</text>
</comment>
<evidence type="ECO:0000256" key="4">
    <source>
        <dbReference type="ARBA" id="ARBA00022980"/>
    </source>
</evidence>
<sequence>MKTIDVIVDGGKASAGPPLAPALAPMGVNIGQVVSKINEATKDFAGMKVPVKIHVDPKTKQYTIEVGSPQTAEIIKKEAGIEKGAGNKDAAAGNVSLARLVVVSKAKRNSLGKDLKETLKEVLGTCVSMGVTIDGKNAKAMIKEVNEGKHDSLLKG</sequence>
<dbReference type="SUPFAM" id="SSF46906">
    <property type="entry name" value="Ribosomal protein L11, C-terminal domain"/>
    <property type="match status" value="1"/>
</dbReference>
<dbReference type="GO" id="GO:0006412">
    <property type="term" value="P:translation"/>
    <property type="evidence" value="ECO:0007669"/>
    <property type="project" value="UniProtKB-UniRule"/>
</dbReference>
<dbReference type="Pfam" id="PF00298">
    <property type="entry name" value="Ribosomal_L11"/>
    <property type="match status" value="1"/>
</dbReference>
<accession>A0A5E4LKP5</accession>
<dbReference type="PANTHER" id="PTHR11661:SF1">
    <property type="entry name" value="LARGE RIBOSOMAL SUBUNIT PROTEIN UL11M"/>
    <property type="match status" value="1"/>
</dbReference>
<dbReference type="PANTHER" id="PTHR11661">
    <property type="entry name" value="60S RIBOSOMAL PROTEIN L12"/>
    <property type="match status" value="1"/>
</dbReference>
<dbReference type="InterPro" id="IPR036796">
    <property type="entry name" value="Ribosomal_uL11_N_sf"/>
</dbReference>
<evidence type="ECO:0000256" key="6">
    <source>
        <dbReference type="HAMAP-Rule" id="MF_00736"/>
    </source>
</evidence>
<proteinExistence type="inferred from homology"/>
<evidence type="ECO:0000259" key="8">
    <source>
        <dbReference type="Pfam" id="PF00298"/>
    </source>
</evidence>
<dbReference type="GO" id="GO:0015934">
    <property type="term" value="C:large ribosomal subunit"/>
    <property type="evidence" value="ECO:0007669"/>
    <property type="project" value="TreeGrafter"/>
</dbReference>
<dbReference type="InterPro" id="IPR020785">
    <property type="entry name" value="Ribosomal_uL11_CS"/>
</dbReference>
<dbReference type="SMART" id="SM00649">
    <property type="entry name" value="RL11"/>
    <property type="match status" value="1"/>
</dbReference>
<comment type="similarity">
    <text evidence="1 6 7">Belongs to the universal ribosomal protein uL11 family.</text>
</comment>
<comment type="subunit">
    <text evidence="6">Part of the ribosomal stalk of the 50S ribosomal subunit. Interacts with L10 and the large rRNA to form the base of the stalk. L10 forms an elongated spine to which L12 dimers bind in a sequential fashion forming a multimeric L10(L12)X complex.</text>
</comment>
<organism evidence="10 11">
    <name type="scientific">Candidatus Bilamarchaeum dharawalense</name>
    <dbReference type="NCBI Taxonomy" id="2885759"/>
    <lineage>
        <taxon>Archaea</taxon>
        <taxon>Candidatus Micrarchaeota</taxon>
        <taxon>Candidatus Micrarchaeia</taxon>
        <taxon>Candidatus Anstonellales</taxon>
        <taxon>Candidatus Bilamarchaeaceae</taxon>
        <taxon>Candidatus Bilamarchaeum</taxon>
    </lineage>
</organism>
<dbReference type="Gene3D" id="1.10.10.250">
    <property type="entry name" value="Ribosomal protein L11, C-terminal domain"/>
    <property type="match status" value="1"/>
</dbReference>
<keyword evidence="5 6" id="KW-0687">Ribonucleoprotein</keyword>
<gene>
    <name evidence="6" type="primary">rpl11</name>
    <name evidence="10" type="ORF">LFW2832_00093</name>
</gene>
<dbReference type="NCBIfam" id="NF002232">
    <property type="entry name" value="PRK01143.1"/>
    <property type="match status" value="1"/>
</dbReference>
<feature type="domain" description="Large ribosomal subunit protein uL11 C-terminal" evidence="8">
    <location>
        <begin position="68"/>
        <end position="133"/>
    </location>
</feature>
<dbReference type="EMBL" id="CABMJJ010000001">
    <property type="protein sequence ID" value="VVC02585.1"/>
    <property type="molecule type" value="Genomic_DNA"/>
</dbReference>
<dbReference type="GO" id="GO:0070180">
    <property type="term" value="F:large ribosomal subunit rRNA binding"/>
    <property type="evidence" value="ECO:0007669"/>
    <property type="project" value="UniProtKB-UniRule"/>
</dbReference>
<name>A0A5E4LKP5_9ARCH</name>
<reference evidence="10 11" key="1">
    <citation type="submission" date="2019-08" db="EMBL/GenBank/DDBJ databases">
        <authorList>
            <person name="Vazquez-Campos X."/>
        </authorList>
    </citation>
    <scope>NUCLEOTIDE SEQUENCE [LARGE SCALE GENOMIC DNA]</scope>
    <source>
        <strain evidence="10">LFW-283_2</strain>
    </source>
</reference>
<dbReference type="HAMAP" id="MF_00736">
    <property type="entry name" value="Ribosomal_uL11"/>
    <property type="match status" value="1"/>
</dbReference>
<evidence type="ECO:0000256" key="7">
    <source>
        <dbReference type="RuleBase" id="RU003978"/>
    </source>
</evidence>
<dbReference type="SUPFAM" id="SSF54747">
    <property type="entry name" value="Ribosomal L11/L12e N-terminal domain"/>
    <property type="match status" value="1"/>
</dbReference>
<dbReference type="Proteomes" id="UP000789941">
    <property type="component" value="Unassembled WGS sequence"/>
</dbReference>
<keyword evidence="4 6" id="KW-0689">Ribosomal protein</keyword>
<dbReference type="InterPro" id="IPR036769">
    <property type="entry name" value="Ribosomal_uL11_C_sf"/>
</dbReference>
<keyword evidence="2 6" id="KW-0699">rRNA-binding</keyword>
<evidence type="ECO:0000313" key="10">
    <source>
        <dbReference type="EMBL" id="VVC02585.1"/>
    </source>
</evidence>
<dbReference type="InterPro" id="IPR000911">
    <property type="entry name" value="Ribosomal_uL11"/>
</dbReference>
<comment type="function">
    <text evidence="6">Forms part of the ribosomal stalk which helps the ribosome interact with GTP-bound translation factors.</text>
</comment>
<feature type="domain" description="Large ribosomal subunit protein uL11 N-terminal" evidence="9">
    <location>
        <begin position="5"/>
        <end position="62"/>
    </location>
</feature>
<dbReference type="GO" id="GO:0003735">
    <property type="term" value="F:structural constituent of ribosome"/>
    <property type="evidence" value="ECO:0007669"/>
    <property type="project" value="InterPro"/>
</dbReference>
<dbReference type="PROSITE" id="PS00359">
    <property type="entry name" value="RIBOSOMAL_L11"/>
    <property type="match status" value="1"/>
</dbReference>
<evidence type="ECO:0000313" key="11">
    <source>
        <dbReference type="Proteomes" id="UP000789941"/>
    </source>
</evidence>
<dbReference type="InterPro" id="IPR020783">
    <property type="entry name" value="Ribosomal_uL11_C"/>
</dbReference>
<evidence type="ECO:0000256" key="1">
    <source>
        <dbReference type="ARBA" id="ARBA00010537"/>
    </source>
</evidence>
<dbReference type="InterPro" id="IPR020784">
    <property type="entry name" value="Ribosomal_uL11_N"/>
</dbReference>